<evidence type="ECO:0000259" key="1">
    <source>
        <dbReference type="Pfam" id="PF03129"/>
    </source>
</evidence>
<keyword evidence="3" id="KW-1185">Reference proteome</keyword>
<dbReference type="SUPFAM" id="SSF55681">
    <property type="entry name" value="Class II aaRS and biotin synthetases"/>
    <property type="match status" value="1"/>
</dbReference>
<dbReference type="Gene3D" id="3.40.50.800">
    <property type="entry name" value="Anticodon-binding domain"/>
    <property type="match status" value="1"/>
</dbReference>
<sequence length="501" mass="55355">MFTLVTGDLGIVGRWRAVCVTALQRPNSDAAAIWIVVGIASASLSVTRYSPVHTVPLSAPHMRYGPVHTVPLSAPHMRYGPVHTVPLSAPHMRMARRVTWLRMARRFLVGGADWARSSCAGIRLYTASAAHDRTRDVLLALCQRRRFILGEELITASVLGGCHSLGPLGIAMKMNLIDEWWKMVTVSREQVLAIDTPLRDLAPPGHHHGLRQDLLQGALTHYASCLELVNRKLPFGIAEVGKCFHGGSDLQDPRLAGPGERTAASLCWFSSARTSSQWRDYWLRHRLLWWRRFAQVPSGFSSSDQQDGAKTLINYHFPWGPEPVETLRTLDDSALTQMHARAGAKLQGRDGRRAVVPHAVWLSSDLERGLLAYLSDALQGSEPLRTVLKIHPSLAPVKVALDLGKGPAAELRLVCEGLSSELRGSGVSVWPGYLDAPQTPMEQLFSKYDEMGVLFTVLVSDVTLESGLLHLRHRDTTVKETLHISTLSAFLTQQMTASRRL</sequence>
<gene>
    <name evidence="2" type="ORF">RIMI_LOCUS22013507</name>
</gene>
<feature type="domain" description="Anticodon-binding" evidence="1">
    <location>
        <begin position="408"/>
        <end position="493"/>
    </location>
</feature>
<dbReference type="EMBL" id="CAUEEQ010078115">
    <property type="protein sequence ID" value="CAJ0967169.1"/>
    <property type="molecule type" value="Genomic_DNA"/>
</dbReference>
<dbReference type="PANTHER" id="PTHR10745:SF8">
    <property type="entry name" value="DNA POLYMERASE SUBUNIT GAMMA-2, MITOCHONDRIAL"/>
    <property type="match status" value="1"/>
</dbReference>
<proteinExistence type="predicted"/>
<name>A0ABN9MK67_9NEOB</name>
<comment type="caution">
    <text evidence="2">The sequence shown here is derived from an EMBL/GenBank/DDBJ whole genome shotgun (WGS) entry which is preliminary data.</text>
</comment>
<dbReference type="InterPro" id="IPR027031">
    <property type="entry name" value="Gly-tRNA_synthase/POLG2"/>
</dbReference>
<dbReference type="InterPro" id="IPR045864">
    <property type="entry name" value="aa-tRNA-synth_II/BPL/LPL"/>
</dbReference>
<dbReference type="Gene3D" id="3.30.930.10">
    <property type="entry name" value="Bira Bifunctional Protein, Domain 2"/>
    <property type="match status" value="1"/>
</dbReference>
<reference evidence="2" key="1">
    <citation type="submission" date="2023-07" db="EMBL/GenBank/DDBJ databases">
        <authorList>
            <person name="Stuckert A."/>
        </authorList>
    </citation>
    <scope>NUCLEOTIDE SEQUENCE</scope>
</reference>
<dbReference type="SUPFAM" id="SSF52954">
    <property type="entry name" value="Class II aaRS ABD-related"/>
    <property type="match status" value="1"/>
</dbReference>
<dbReference type="InterPro" id="IPR036621">
    <property type="entry name" value="Anticodon-bd_dom_sf"/>
</dbReference>
<evidence type="ECO:0000313" key="3">
    <source>
        <dbReference type="Proteomes" id="UP001176940"/>
    </source>
</evidence>
<dbReference type="InterPro" id="IPR004154">
    <property type="entry name" value="Anticodon-bd"/>
</dbReference>
<dbReference type="PANTHER" id="PTHR10745">
    <property type="entry name" value="GLYCYL-TRNA SYNTHETASE/DNA POLYMERASE SUBUNIT GAMMA-2"/>
    <property type="match status" value="1"/>
</dbReference>
<organism evidence="2 3">
    <name type="scientific">Ranitomeya imitator</name>
    <name type="common">mimic poison frog</name>
    <dbReference type="NCBI Taxonomy" id="111125"/>
    <lineage>
        <taxon>Eukaryota</taxon>
        <taxon>Metazoa</taxon>
        <taxon>Chordata</taxon>
        <taxon>Craniata</taxon>
        <taxon>Vertebrata</taxon>
        <taxon>Euteleostomi</taxon>
        <taxon>Amphibia</taxon>
        <taxon>Batrachia</taxon>
        <taxon>Anura</taxon>
        <taxon>Neobatrachia</taxon>
        <taxon>Hyloidea</taxon>
        <taxon>Dendrobatidae</taxon>
        <taxon>Dendrobatinae</taxon>
        <taxon>Ranitomeya</taxon>
    </lineage>
</organism>
<dbReference type="Proteomes" id="UP001176940">
    <property type="component" value="Unassembled WGS sequence"/>
</dbReference>
<dbReference type="Pfam" id="PF03129">
    <property type="entry name" value="HGTP_anticodon"/>
    <property type="match status" value="1"/>
</dbReference>
<accession>A0ABN9MK67</accession>
<protein>
    <recommendedName>
        <fullName evidence="1">Anticodon-binding domain-containing protein</fullName>
    </recommendedName>
</protein>
<evidence type="ECO:0000313" key="2">
    <source>
        <dbReference type="EMBL" id="CAJ0967169.1"/>
    </source>
</evidence>